<protein>
    <submittedName>
        <fullName evidence="2">Uncharacterized protein</fullName>
    </submittedName>
</protein>
<organism evidence="2 3">
    <name type="scientific">Saguinus oedipus</name>
    <name type="common">Cotton-top tamarin</name>
    <name type="synonym">Oedipomidas oedipus</name>
    <dbReference type="NCBI Taxonomy" id="9490"/>
    <lineage>
        <taxon>Eukaryota</taxon>
        <taxon>Metazoa</taxon>
        <taxon>Chordata</taxon>
        <taxon>Craniata</taxon>
        <taxon>Vertebrata</taxon>
        <taxon>Euteleostomi</taxon>
        <taxon>Mammalia</taxon>
        <taxon>Eutheria</taxon>
        <taxon>Euarchontoglires</taxon>
        <taxon>Primates</taxon>
        <taxon>Haplorrhini</taxon>
        <taxon>Platyrrhini</taxon>
        <taxon>Cebidae</taxon>
        <taxon>Callitrichinae</taxon>
        <taxon>Saguinus</taxon>
    </lineage>
</organism>
<keyword evidence="3" id="KW-1185">Reference proteome</keyword>
<comment type="caution">
    <text evidence="2">The sequence shown here is derived from an EMBL/GenBank/DDBJ whole genome shotgun (WGS) entry which is preliminary data.</text>
</comment>
<feature type="region of interest" description="Disordered" evidence="1">
    <location>
        <begin position="1"/>
        <end position="71"/>
    </location>
</feature>
<evidence type="ECO:0000256" key="1">
    <source>
        <dbReference type="SAM" id="MobiDB-lite"/>
    </source>
</evidence>
<dbReference type="EMBL" id="JASSZA010000005">
    <property type="protein sequence ID" value="KAK2112524.1"/>
    <property type="molecule type" value="Genomic_DNA"/>
</dbReference>
<evidence type="ECO:0000313" key="3">
    <source>
        <dbReference type="Proteomes" id="UP001266305"/>
    </source>
</evidence>
<feature type="compositionally biased region" description="Pro residues" evidence="1">
    <location>
        <begin position="16"/>
        <end position="28"/>
    </location>
</feature>
<evidence type="ECO:0000313" key="2">
    <source>
        <dbReference type="EMBL" id="KAK2112524.1"/>
    </source>
</evidence>
<reference evidence="2 3" key="1">
    <citation type="submission" date="2023-05" db="EMBL/GenBank/DDBJ databases">
        <title>B98-5 Cell Line De Novo Hybrid Assembly: An Optical Mapping Approach.</title>
        <authorList>
            <person name="Kananen K."/>
            <person name="Auerbach J.A."/>
            <person name="Kautto E."/>
            <person name="Blachly J.S."/>
        </authorList>
    </citation>
    <scope>NUCLEOTIDE SEQUENCE [LARGE SCALE GENOMIC DNA]</scope>
    <source>
        <strain evidence="2">B95-8</strain>
        <tissue evidence="2">Cell line</tissue>
    </source>
</reference>
<feature type="non-terminal residue" evidence="2">
    <location>
        <position position="71"/>
    </location>
</feature>
<proteinExistence type="predicted"/>
<sequence>MPTHKRGRCGASGPRRAPPGPCGPPRPRAQPMGTGPALPGAPSLELRLRLVPAPAAPRPRPSHGVLRGRLR</sequence>
<dbReference type="Proteomes" id="UP001266305">
    <property type="component" value="Unassembled WGS sequence"/>
</dbReference>
<gene>
    <name evidence="2" type="ORF">P7K49_012271</name>
</gene>
<name>A0ABQ9VUK5_SAGOE</name>
<accession>A0ABQ9VUK5</accession>